<feature type="transmembrane region" description="Helical" evidence="9">
    <location>
        <begin position="449"/>
        <end position="470"/>
    </location>
</feature>
<organism evidence="12 13">
    <name type="scientific">Clostridium saccharobutylicum DSM 13864</name>
    <dbReference type="NCBI Taxonomy" id="1345695"/>
    <lineage>
        <taxon>Bacteria</taxon>
        <taxon>Bacillati</taxon>
        <taxon>Bacillota</taxon>
        <taxon>Clostridia</taxon>
        <taxon>Eubacteriales</taxon>
        <taxon>Clostridiaceae</taxon>
        <taxon>Clostridium</taxon>
    </lineage>
</organism>
<dbReference type="InterPro" id="IPR056785">
    <property type="entry name" value="YkcA/B-like_C"/>
</dbReference>
<dbReference type="HOGENOM" id="CLU_007261_1_0_9"/>
<dbReference type="GO" id="GO:0010041">
    <property type="term" value="P:response to iron(III) ion"/>
    <property type="evidence" value="ECO:0007669"/>
    <property type="project" value="TreeGrafter"/>
</dbReference>
<keyword evidence="4 12" id="KW-0808">Transferase</keyword>
<dbReference type="OrthoDB" id="9810398at2"/>
<feature type="transmembrane region" description="Helical" evidence="9">
    <location>
        <begin position="164"/>
        <end position="180"/>
    </location>
</feature>
<evidence type="ECO:0000256" key="7">
    <source>
        <dbReference type="ARBA" id="ARBA00023136"/>
    </source>
</evidence>
<feature type="domain" description="Glycosyltransferase RgtA/B/C/D-like" evidence="10">
    <location>
        <begin position="67"/>
        <end position="225"/>
    </location>
</feature>
<dbReference type="Pfam" id="PF24878">
    <property type="entry name" value="YkcB_C"/>
    <property type="match status" value="1"/>
</dbReference>
<feature type="transmembrane region" description="Helical" evidence="9">
    <location>
        <begin position="385"/>
        <end position="407"/>
    </location>
</feature>
<evidence type="ECO:0000256" key="9">
    <source>
        <dbReference type="SAM" id="Phobius"/>
    </source>
</evidence>
<keyword evidence="7 9" id="KW-0472">Membrane</keyword>
<feature type="region of interest" description="Disordered" evidence="8">
    <location>
        <begin position="269"/>
        <end position="312"/>
    </location>
</feature>
<gene>
    <name evidence="12" type="primary">yycA</name>
    <name evidence="12" type="ORF">CLSA_c10000</name>
</gene>
<evidence type="ECO:0000256" key="1">
    <source>
        <dbReference type="ARBA" id="ARBA00004651"/>
    </source>
</evidence>
<dbReference type="PANTHER" id="PTHR33908:SF3">
    <property type="entry name" value="UNDECAPRENYL PHOSPHATE-ALPHA-4-AMINO-4-DEOXY-L-ARABINOSE ARABINOSYL TRANSFERASE"/>
    <property type="match status" value="1"/>
</dbReference>
<evidence type="ECO:0000313" key="12">
    <source>
        <dbReference type="EMBL" id="AGX42011.1"/>
    </source>
</evidence>
<feature type="transmembrane region" description="Helical" evidence="9">
    <location>
        <begin position="331"/>
        <end position="349"/>
    </location>
</feature>
<keyword evidence="3 12" id="KW-0328">Glycosyltransferase</keyword>
<dbReference type="RefSeq" id="WP_022744295.1">
    <property type="nucleotide sequence ID" value="NC_022571.1"/>
</dbReference>
<dbReference type="PATRIC" id="fig|1345695.10.peg.632"/>
<evidence type="ECO:0000256" key="2">
    <source>
        <dbReference type="ARBA" id="ARBA00022475"/>
    </source>
</evidence>
<dbReference type="GO" id="GO:0005886">
    <property type="term" value="C:plasma membrane"/>
    <property type="evidence" value="ECO:0007669"/>
    <property type="project" value="UniProtKB-SubCell"/>
</dbReference>
<dbReference type="Proteomes" id="UP000017118">
    <property type="component" value="Chromosome"/>
</dbReference>
<dbReference type="GeneID" id="55473519"/>
<dbReference type="Pfam" id="PF13231">
    <property type="entry name" value="PMT_2"/>
    <property type="match status" value="1"/>
</dbReference>
<evidence type="ECO:0000256" key="6">
    <source>
        <dbReference type="ARBA" id="ARBA00022989"/>
    </source>
</evidence>
<evidence type="ECO:0000259" key="10">
    <source>
        <dbReference type="Pfam" id="PF13231"/>
    </source>
</evidence>
<keyword evidence="5 9" id="KW-0812">Transmembrane</keyword>
<dbReference type="GO" id="GO:0016763">
    <property type="term" value="F:pentosyltransferase activity"/>
    <property type="evidence" value="ECO:0007669"/>
    <property type="project" value="TreeGrafter"/>
</dbReference>
<evidence type="ECO:0000256" key="3">
    <source>
        <dbReference type="ARBA" id="ARBA00022676"/>
    </source>
</evidence>
<evidence type="ECO:0000256" key="5">
    <source>
        <dbReference type="ARBA" id="ARBA00022692"/>
    </source>
</evidence>
<evidence type="ECO:0000256" key="4">
    <source>
        <dbReference type="ARBA" id="ARBA00022679"/>
    </source>
</evidence>
<feature type="transmembrane region" description="Helical" evidence="9">
    <location>
        <begin position="116"/>
        <end position="134"/>
    </location>
</feature>
<dbReference type="EMBL" id="CP006721">
    <property type="protein sequence ID" value="AGX42011.1"/>
    <property type="molecule type" value="Genomic_DNA"/>
</dbReference>
<feature type="transmembrane region" description="Helical" evidence="9">
    <location>
        <begin position="419"/>
        <end position="437"/>
    </location>
</feature>
<feature type="region of interest" description="Disordered" evidence="8">
    <location>
        <begin position="636"/>
        <end position="676"/>
    </location>
</feature>
<accession>U5MQR9</accession>
<feature type="transmembrane region" description="Helical" evidence="9">
    <location>
        <begin position="186"/>
        <end position="204"/>
    </location>
</feature>
<feature type="transmembrane region" description="Helical" evidence="9">
    <location>
        <begin position="140"/>
        <end position="159"/>
    </location>
</feature>
<evidence type="ECO:0000313" key="13">
    <source>
        <dbReference type="Proteomes" id="UP000017118"/>
    </source>
</evidence>
<dbReference type="InterPro" id="IPR050297">
    <property type="entry name" value="LipidA_mod_glycosyltrf_83"/>
</dbReference>
<keyword evidence="2" id="KW-1003">Cell membrane</keyword>
<feature type="transmembrane region" description="Helical" evidence="9">
    <location>
        <begin position="12"/>
        <end position="31"/>
    </location>
</feature>
<dbReference type="GO" id="GO:0009103">
    <property type="term" value="P:lipopolysaccharide biosynthetic process"/>
    <property type="evidence" value="ECO:0007669"/>
    <property type="project" value="UniProtKB-ARBA"/>
</dbReference>
<dbReference type="EC" id="2.4.1.-" evidence="12"/>
<evidence type="ECO:0000256" key="8">
    <source>
        <dbReference type="SAM" id="MobiDB-lite"/>
    </source>
</evidence>
<keyword evidence="6 9" id="KW-1133">Transmembrane helix</keyword>
<evidence type="ECO:0000259" key="11">
    <source>
        <dbReference type="Pfam" id="PF24878"/>
    </source>
</evidence>
<dbReference type="KEGG" id="csb:CLSA_c10000"/>
<feature type="transmembrane region" description="Helical" evidence="9">
    <location>
        <begin position="491"/>
        <end position="512"/>
    </location>
</feature>
<proteinExistence type="predicted"/>
<protein>
    <submittedName>
        <fullName evidence="12">Putative mannosyltransferase YycA</fullName>
        <ecNumber evidence="12">2.4.1.-</ecNumber>
    </submittedName>
</protein>
<dbReference type="AlphaFoldDB" id="U5MQR9"/>
<feature type="transmembrane region" description="Helical" evidence="9">
    <location>
        <begin position="361"/>
        <end position="379"/>
    </location>
</feature>
<dbReference type="eggNOG" id="COG1807">
    <property type="taxonomic scope" value="Bacteria"/>
</dbReference>
<dbReference type="InterPro" id="IPR038731">
    <property type="entry name" value="RgtA/B/C-like"/>
</dbReference>
<sequence length="676" mass="74033">MTDKIRLKKKNFGIGIILILSSILNFANLGIEGYANTYYSAGVKSMMMNFKNFFFVSSDPSGFVTVDKPPVGFWLQTICAKIFGFSGWSVILPQALAGVISVWLIYYIVKRSFGNLAALVAALCLAVTPIFVAASRNNTIDNLLVLFLLLACLTASMAAEKGNLKYLLLSLVLVGIGFNIKMVEAYMIAPAIFITYFLSSAISYKKKFKHLILGTVILFAVSLSWALIADLVPANSRPFIGSSTNNSVMELIIGHNGLERIGIGGRNANKGNWQQQPQDQSQQQPQPQHELDKQDNASQNQPSGARGGGMGNSSKTGITRLFYYNNLSDQISWLLPFAIIGVIAAAIKEKVNFRFDNNRKLSLLLWSMWLLPEFIYFSFSKNVTHTYYLTTMAPSVAALTGIGLKAMWKLYNENGWKKYLLPLALIVNGLIEMLILSPNYKTSNGYKCTLIVTGILCIGASTLLFINAAINRKASINNQKASKKKPNIVMTSIAFIGILTAPTVWSFTTLFYPMNGSSPAAGLELASSKQNRNFTSSNNSKLIQFLEDNKGNEQYLVAVPSAMTYASDLILKTGEPVMTIGGFSGSDKILSLDEFKQLVTRGVVRYAIVSDKGHMGGGASKSNSNNDIMNWIAANGKPVPDSEWKDSTNSDMQNNNQKTSEFGGETSSVKLYDLAQ</sequence>
<feature type="transmembrane region" description="Helical" evidence="9">
    <location>
        <begin position="211"/>
        <end position="228"/>
    </location>
</feature>
<comment type="subcellular location">
    <subcellularLocation>
        <location evidence="1">Cell membrane</location>
        <topology evidence="1">Multi-pass membrane protein</topology>
    </subcellularLocation>
</comment>
<name>U5MQR9_CLOSA</name>
<feature type="compositionally biased region" description="Polar residues" evidence="8">
    <location>
        <begin position="649"/>
        <end position="669"/>
    </location>
</feature>
<feature type="domain" description="Putative mannosyltransferase YkcA/B-like C-terminal" evidence="11">
    <location>
        <begin position="542"/>
        <end position="635"/>
    </location>
</feature>
<reference evidence="12 13" key="1">
    <citation type="journal article" date="2013" name="Genome Announc.">
        <title>Complete Genome Sequence of the Solvent Producer Clostridium saccharobutylicum NCP262 (DSM 13864).</title>
        <authorList>
            <person name="Poehlein A."/>
            <person name="Hartwich K."/>
            <person name="Krabben P."/>
            <person name="Ehrenreich A."/>
            <person name="Liebl W."/>
            <person name="Durre P."/>
            <person name="Gottschalk G."/>
            <person name="Daniel R."/>
        </authorList>
    </citation>
    <scope>NUCLEOTIDE SEQUENCE [LARGE SCALE GENOMIC DNA]</scope>
    <source>
        <strain evidence="12">DSM 13864</strain>
    </source>
</reference>
<dbReference type="PANTHER" id="PTHR33908">
    <property type="entry name" value="MANNOSYLTRANSFERASE YKCB-RELATED"/>
    <property type="match status" value="1"/>
</dbReference>
<feature type="compositionally biased region" description="Low complexity" evidence="8">
    <location>
        <begin position="274"/>
        <end position="288"/>
    </location>
</feature>
<keyword evidence="13" id="KW-1185">Reference proteome</keyword>
<feature type="transmembrane region" description="Helical" evidence="9">
    <location>
        <begin position="91"/>
        <end position="109"/>
    </location>
</feature>